<evidence type="ECO:0000259" key="8">
    <source>
        <dbReference type="PROSITE" id="PS50222"/>
    </source>
</evidence>
<dbReference type="PROSITE" id="PS50222">
    <property type="entry name" value="EF_HAND_2"/>
    <property type="match status" value="1"/>
</dbReference>
<dbReference type="InterPro" id="IPR001806">
    <property type="entry name" value="Small_GTPase"/>
</dbReference>
<dbReference type="AlphaFoldDB" id="A0A3P8WNF9"/>
<dbReference type="PANTHER" id="PTHR47977">
    <property type="entry name" value="RAS-RELATED PROTEIN RAB"/>
    <property type="match status" value="1"/>
</dbReference>
<dbReference type="GO" id="GO:0003924">
    <property type="term" value="F:GTPase activity"/>
    <property type="evidence" value="ECO:0007669"/>
    <property type="project" value="InterPro"/>
</dbReference>
<dbReference type="OMA" id="FIGHSPQ"/>
<dbReference type="Gene3D" id="1.10.238.10">
    <property type="entry name" value="EF-hand"/>
    <property type="match status" value="1"/>
</dbReference>
<dbReference type="GO" id="GO:0005509">
    <property type="term" value="F:calcium ion binding"/>
    <property type="evidence" value="ECO:0007669"/>
    <property type="project" value="InterPro"/>
</dbReference>
<dbReference type="InterPro" id="IPR050227">
    <property type="entry name" value="Rab"/>
</dbReference>
<dbReference type="PRINTS" id="PR00449">
    <property type="entry name" value="RASTRNSFRMNG"/>
</dbReference>
<evidence type="ECO:0000256" key="4">
    <source>
        <dbReference type="ARBA" id="ARBA00023054"/>
    </source>
</evidence>
<feature type="domain" description="EF-hand" evidence="8">
    <location>
        <begin position="17"/>
        <end position="52"/>
    </location>
</feature>
<dbReference type="SUPFAM" id="SSF52540">
    <property type="entry name" value="P-loop containing nucleoside triphosphate hydrolases"/>
    <property type="match status" value="1"/>
</dbReference>
<dbReference type="SMART" id="SM00175">
    <property type="entry name" value="RAB"/>
    <property type="match status" value="1"/>
</dbReference>
<dbReference type="STRING" id="244447.ENSCSEP00000028022"/>
<dbReference type="InterPro" id="IPR005225">
    <property type="entry name" value="Small_GTP-bd"/>
</dbReference>
<feature type="coiled-coil region" evidence="6">
    <location>
        <begin position="149"/>
        <end position="242"/>
    </location>
</feature>
<dbReference type="GO" id="GO:0005737">
    <property type="term" value="C:cytoplasm"/>
    <property type="evidence" value="ECO:0007669"/>
    <property type="project" value="UniProtKB-SubCell"/>
</dbReference>
<evidence type="ECO:0000256" key="2">
    <source>
        <dbReference type="ARBA" id="ARBA00022490"/>
    </source>
</evidence>
<dbReference type="Pfam" id="PF00071">
    <property type="entry name" value="Ras"/>
    <property type="match status" value="1"/>
</dbReference>
<feature type="coiled-coil region" evidence="6">
    <location>
        <begin position="271"/>
        <end position="298"/>
    </location>
</feature>
<protein>
    <submittedName>
        <fullName evidence="9">RAS and EF-hand domain containing</fullName>
    </submittedName>
</protein>
<sequence>MVNLLLWKFFLGGDISEERDRLRSLFHAYDVNNSGRIERRQFFTICALLQVSTAAAQSVFDRLDVGEDGTVTVLEFISGFYDRYGEDMESDGAEVWSAAWEDFSGRLGAQAKFIPRNEQAAMLYQNISLTEPRLIPQFEKVILNFTKEIRQQNLEMENLALAIKRAQDQASMQLSEMEEEMDQRIQAAEKTTREQEKMRAEAELSEIRRDFETEVCELQCKIQKMQLENQRLKQELLKSQTKVACLHSEMDLLKTELADQSINSERDEELMHQFSEERDILESQIEILQQANRKLHDTNDGLRTTLERISRRMNDNFCPYNHQPSSDTLALAMCDPGLMRRNSSECEEDSLPEFYMDSGLSTLRGSHGGYDSEQEVKGHEDEDEEEEEERGKKTVEDDRMMGENSDTEVRTRRNSDTESAFGSDSSSVLDWKLPEITSDSKTSKPQTRDEDNVNRGYMTSEKAFRIVLAGDAAVGKSSFLLRLCKNEFMPSSSATLGVDFQIKTLVVDGDPVLLQLWDTAGQERFRSIAKSYFRRADGVLLLYDVTCERSFLNVREWVDMIEDLSPDNISIMLVGNKCDLRQDGANFVPTSYGEKLAMVVTYKQALHTTLCSVRLVPKMVPTSWRLCCIWPGEN</sequence>
<name>A0A3P8WNF9_CYNSE</name>
<accession>A0A3P8WNF9</accession>
<evidence type="ECO:0000256" key="6">
    <source>
        <dbReference type="SAM" id="Coils"/>
    </source>
</evidence>
<keyword evidence="2" id="KW-0963">Cytoplasm</keyword>
<comment type="subcellular location">
    <subcellularLocation>
        <location evidence="1">Cytoplasm</location>
    </subcellularLocation>
</comment>
<dbReference type="InterPro" id="IPR027417">
    <property type="entry name" value="P-loop_NTPase"/>
</dbReference>
<dbReference type="InterPro" id="IPR002048">
    <property type="entry name" value="EF_hand_dom"/>
</dbReference>
<dbReference type="InParanoid" id="A0A3P8WNF9"/>
<feature type="region of interest" description="Disordered" evidence="7">
    <location>
        <begin position="434"/>
        <end position="453"/>
    </location>
</feature>
<feature type="compositionally biased region" description="Polar residues" evidence="7">
    <location>
        <begin position="417"/>
        <end position="426"/>
    </location>
</feature>
<reference evidence="9" key="2">
    <citation type="submission" date="2025-09" db="UniProtKB">
        <authorList>
            <consortium name="Ensembl"/>
        </authorList>
    </citation>
    <scope>IDENTIFICATION</scope>
</reference>
<dbReference type="Gene3D" id="3.40.50.300">
    <property type="entry name" value="P-loop containing nucleotide triphosphate hydrolases"/>
    <property type="match status" value="1"/>
</dbReference>
<organism evidence="9 10">
    <name type="scientific">Cynoglossus semilaevis</name>
    <name type="common">Tongue sole</name>
    <dbReference type="NCBI Taxonomy" id="244447"/>
    <lineage>
        <taxon>Eukaryota</taxon>
        <taxon>Metazoa</taxon>
        <taxon>Chordata</taxon>
        <taxon>Craniata</taxon>
        <taxon>Vertebrata</taxon>
        <taxon>Euteleostomi</taxon>
        <taxon>Actinopterygii</taxon>
        <taxon>Neopterygii</taxon>
        <taxon>Teleostei</taxon>
        <taxon>Neoteleostei</taxon>
        <taxon>Acanthomorphata</taxon>
        <taxon>Carangaria</taxon>
        <taxon>Pleuronectiformes</taxon>
        <taxon>Pleuronectoidei</taxon>
        <taxon>Cynoglossidae</taxon>
        <taxon>Cynoglossinae</taxon>
        <taxon>Cynoglossus</taxon>
    </lineage>
</organism>
<keyword evidence="4 6" id="KW-0175">Coiled coil</keyword>
<dbReference type="GO" id="GO:0005525">
    <property type="term" value="F:GTP binding"/>
    <property type="evidence" value="ECO:0007669"/>
    <property type="project" value="UniProtKB-KW"/>
</dbReference>
<keyword evidence="5" id="KW-0342">GTP-binding</keyword>
<dbReference type="PROSITE" id="PS51419">
    <property type="entry name" value="RAB"/>
    <property type="match status" value="1"/>
</dbReference>
<keyword evidence="10" id="KW-1185">Reference proteome</keyword>
<dbReference type="FunFam" id="3.40.50.300:FF:001348">
    <property type="entry name" value="Ras and EF-hand domain-containing protein"/>
    <property type="match status" value="1"/>
</dbReference>
<dbReference type="Pfam" id="PF13499">
    <property type="entry name" value="EF-hand_7"/>
    <property type="match status" value="1"/>
</dbReference>
<dbReference type="PROSITE" id="PS51421">
    <property type="entry name" value="RAS"/>
    <property type="match status" value="1"/>
</dbReference>
<dbReference type="CDD" id="cd00154">
    <property type="entry name" value="Rab"/>
    <property type="match status" value="1"/>
</dbReference>
<evidence type="ECO:0000313" key="9">
    <source>
        <dbReference type="Ensembl" id="ENSCSEP00000028022.1"/>
    </source>
</evidence>
<evidence type="ECO:0000313" key="10">
    <source>
        <dbReference type="Proteomes" id="UP000265120"/>
    </source>
</evidence>
<dbReference type="InterPro" id="IPR011992">
    <property type="entry name" value="EF-hand-dom_pair"/>
</dbReference>
<dbReference type="SUPFAM" id="SSF47473">
    <property type="entry name" value="EF-hand"/>
    <property type="match status" value="1"/>
</dbReference>
<evidence type="ECO:0000256" key="3">
    <source>
        <dbReference type="ARBA" id="ARBA00022741"/>
    </source>
</evidence>
<dbReference type="NCBIfam" id="TIGR00231">
    <property type="entry name" value="small_GTP"/>
    <property type="match status" value="1"/>
</dbReference>
<dbReference type="SMART" id="SM00174">
    <property type="entry name" value="RHO"/>
    <property type="match status" value="1"/>
</dbReference>
<dbReference type="Proteomes" id="UP000265120">
    <property type="component" value="Unassembled WGS sequence"/>
</dbReference>
<dbReference type="GeneTree" id="ENSGT00940000159488"/>
<dbReference type="Ensembl" id="ENSCSET00000028397.1">
    <property type="protein sequence ID" value="ENSCSEP00000028022.1"/>
    <property type="gene ID" value="ENSCSEG00000017898.1"/>
</dbReference>
<feature type="compositionally biased region" description="Basic and acidic residues" evidence="7">
    <location>
        <begin position="389"/>
        <end position="416"/>
    </location>
</feature>
<evidence type="ECO:0000256" key="5">
    <source>
        <dbReference type="ARBA" id="ARBA00023134"/>
    </source>
</evidence>
<reference evidence="9" key="1">
    <citation type="submission" date="2025-08" db="UniProtKB">
        <authorList>
            <consortium name="Ensembl"/>
        </authorList>
    </citation>
    <scope>IDENTIFICATION</scope>
</reference>
<keyword evidence="3" id="KW-0547">Nucleotide-binding</keyword>
<evidence type="ECO:0000256" key="7">
    <source>
        <dbReference type="SAM" id="MobiDB-lite"/>
    </source>
</evidence>
<feature type="region of interest" description="Disordered" evidence="7">
    <location>
        <begin position="357"/>
        <end position="426"/>
    </location>
</feature>
<dbReference type="SMART" id="SM00173">
    <property type="entry name" value="RAS"/>
    <property type="match status" value="1"/>
</dbReference>
<evidence type="ECO:0000256" key="1">
    <source>
        <dbReference type="ARBA" id="ARBA00004496"/>
    </source>
</evidence>
<proteinExistence type="predicted"/>